<dbReference type="InterPro" id="IPR000415">
    <property type="entry name" value="Nitroreductase-like"/>
</dbReference>
<dbReference type="GO" id="GO:0016491">
    <property type="term" value="F:oxidoreductase activity"/>
    <property type="evidence" value="ECO:0007669"/>
    <property type="project" value="InterPro"/>
</dbReference>
<dbReference type="AlphaFoldDB" id="A0A2V2N1H8"/>
<dbReference type="InterPro" id="IPR020051">
    <property type="entry name" value="SagB-type_dehydrogenase"/>
</dbReference>
<dbReference type="InterPro" id="IPR029479">
    <property type="entry name" value="Nitroreductase"/>
</dbReference>
<evidence type="ECO:0000259" key="2">
    <source>
        <dbReference type="Pfam" id="PF00881"/>
    </source>
</evidence>
<name>A0A2V2N1H8_9EURY</name>
<gene>
    <name evidence="3" type="ORF">DK846_03150</name>
</gene>
<dbReference type="PANTHER" id="PTHR43745:SF2">
    <property type="entry name" value="NITROREDUCTASE MJ1384-RELATED"/>
    <property type="match status" value="1"/>
</dbReference>
<dbReference type="Proteomes" id="UP000245657">
    <property type="component" value="Unassembled WGS sequence"/>
</dbReference>
<dbReference type="OrthoDB" id="10206at2157"/>
<dbReference type="InterPro" id="IPR052544">
    <property type="entry name" value="Bacteriocin_Proc_Enz"/>
</dbReference>
<dbReference type="GeneID" id="97549534"/>
<keyword evidence="4" id="KW-1185">Reference proteome</keyword>
<reference evidence="3 4" key="1">
    <citation type="submission" date="2018-05" db="EMBL/GenBank/DDBJ databases">
        <title>Draft genome of Methanospirillum lacunae Ki8-1.</title>
        <authorList>
            <person name="Dueholm M.S."/>
            <person name="Nielsen P.H."/>
            <person name="Bakmann L.F."/>
            <person name="Otzen D.E."/>
        </authorList>
    </citation>
    <scope>NUCLEOTIDE SEQUENCE [LARGE SCALE GENOMIC DNA]</scope>
    <source>
        <strain evidence="3 4">Ki8-1</strain>
    </source>
</reference>
<protein>
    <submittedName>
        <fullName evidence="3">Nitroreductase</fullName>
    </submittedName>
</protein>
<dbReference type="EMBL" id="QGMY01000002">
    <property type="protein sequence ID" value="PWR74164.1"/>
    <property type="molecule type" value="Genomic_DNA"/>
</dbReference>
<feature type="compositionally biased region" description="Polar residues" evidence="1">
    <location>
        <begin position="13"/>
        <end position="30"/>
    </location>
</feature>
<evidence type="ECO:0000313" key="4">
    <source>
        <dbReference type="Proteomes" id="UP000245657"/>
    </source>
</evidence>
<proteinExistence type="predicted"/>
<feature type="domain" description="Nitroreductase" evidence="2">
    <location>
        <begin position="66"/>
        <end position="245"/>
    </location>
</feature>
<evidence type="ECO:0000313" key="3">
    <source>
        <dbReference type="EMBL" id="PWR74164.1"/>
    </source>
</evidence>
<dbReference type="RefSeq" id="WP_109967443.1">
    <property type="nucleotide sequence ID" value="NZ_CP176093.1"/>
</dbReference>
<dbReference type="Gene3D" id="3.40.109.10">
    <property type="entry name" value="NADH Oxidase"/>
    <property type="match status" value="1"/>
</dbReference>
<dbReference type="PANTHER" id="PTHR43745">
    <property type="entry name" value="NITROREDUCTASE MJ1384-RELATED"/>
    <property type="match status" value="1"/>
</dbReference>
<dbReference type="SUPFAM" id="SSF55469">
    <property type="entry name" value="FMN-dependent nitroreductase-like"/>
    <property type="match status" value="1"/>
</dbReference>
<accession>A0A2V2N1H8</accession>
<dbReference type="NCBIfam" id="TIGR03605">
    <property type="entry name" value="antibiot_sagB"/>
    <property type="match status" value="1"/>
</dbReference>
<organism evidence="3 4">
    <name type="scientific">Methanospirillum lacunae</name>
    <dbReference type="NCBI Taxonomy" id="668570"/>
    <lineage>
        <taxon>Archaea</taxon>
        <taxon>Methanobacteriati</taxon>
        <taxon>Methanobacteriota</taxon>
        <taxon>Stenosarchaea group</taxon>
        <taxon>Methanomicrobia</taxon>
        <taxon>Methanomicrobiales</taxon>
        <taxon>Methanospirillaceae</taxon>
        <taxon>Methanospirillum</taxon>
    </lineage>
</organism>
<evidence type="ECO:0000256" key="1">
    <source>
        <dbReference type="SAM" id="MobiDB-lite"/>
    </source>
</evidence>
<dbReference type="Pfam" id="PF00881">
    <property type="entry name" value="Nitroreductase"/>
    <property type="match status" value="1"/>
</dbReference>
<feature type="region of interest" description="Disordered" evidence="1">
    <location>
        <begin position="1"/>
        <end position="33"/>
    </location>
</feature>
<sequence>METPDWHTGRSFLKQTHLQEPSPSTGTETGNPKVCGTCEPSQVLIALPQVSDIPMDPMLLSDIMEMRRTVREYSDEPLMKWELSLMLHYTQGVSETGGAPHLRNAPSAGALHPFETYIVVNRVEGLEPGIYRYLPLDHALVKETCHVGGGEAVAAACRRPNIILRAAVAFLWIAVPDRILWKFGSRGWRYLFIESGHVCQNLYLIATALGCGTCAIGSYRDDEMNCALGLDGEEQFCIYLAAVGKRKD</sequence>
<dbReference type="CDD" id="cd02142">
    <property type="entry name" value="McbC_SagB-like_oxidoreductase"/>
    <property type="match status" value="1"/>
</dbReference>
<comment type="caution">
    <text evidence="3">The sequence shown here is derived from an EMBL/GenBank/DDBJ whole genome shotgun (WGS) entry which is preliminary data.</text>
</comment>